<evidence type="ECO:0000256" key="5">
    <source>
        <dbReference type="ARBA" id="ARBA00023136"/>
    </source>
</evidence>
<keyword evidence="9" id="KW-1185">Reference proteome</keyword>
<evidence type="ECO:0000256" key="1">
    <source>
        <dbReference type="ARBA" id="ARBA00004236"/>
    </source>
</evidence>
<name>A0A229UN73_9BACL</name>
<dbReference type="Proteomes" id="UP000215509">
    <property type="component" value="Unassembled WGS sequence"/>
</dbReference>
<keyword evidence="8" id="KW-0282">Flagellum</keyword>
<dbReference type="InterPro" id="IPR022781">
    <property type="entry name" value="Flagellar_biosynth_FliO"/>
</dbReference>
<organism evidence="8 9">
    <name type="scientific">Paenibacillus rigui</name>
    <dbReference type="NCBI Taxonomy" id="554312"/>
    <lineage>
        <taxon>Bacteria</taxon>
        <taxon>Bacillati</taxon>
        <taxon>Bacillota</taxon>
        <taxon>Bacilli</taxon>
        <taxon>Bacillales</taxon>
        <taxon>Paenibacillaceae</taxon>
        <taxon>Paenibacillus</taxon>
    </lineage>
</organism>
<evidence type="ECO:0000256" key="6">
    <source>
        <dbReference type="SAM" id="Coils"/>
    </source>
</evidence>
<reference evidence="8 9" key="1">
    <citation type="submission" date="2017-07" db="EMBL/GenBank/DDBJ databases">
        <title>Genome sequencing and assembly of Paenibacillus rigui.</title>
        <authorList>
            <person name="Mayilraj S."/>
        </authorList>
    </citation>
    <scope>NUCLEOTIDE SEQUENCE [LARGE SCALE GENOMIC DNA]</scope>
    <source>
        <strain evidence="8 9">JCM 16352</strain>
    </source>
</reference>
<feature type="transmembrane region" description="Helical" evidence="7">
    <location>
        <begin position="42"/>
        <end position="66"/>
    </location>
</feature>
<proteinExistence type="predicted"/>
<evidence type="ECO:0000256" key="2">
    <source>
        <dbReference type="ARBA" id="ARBA00022475"/>
    </source>
</evidence>
<evidence type="ECO:0000313" key="8">
    <source>
        <dbReference type="EMBL" id="OXM84764.1"/>
    </source>
</evidence>
<evidence type="ECO:0000256" key="7">
    <source>
        <dbReference type="SAM" id="Phobius"/>
    </source>
</evidence>
<keyword evidence="8" id="KW-0969">Cilium</keyword>
<protein>
    <submittedName>
        <fullName evidence="8">Flagellar protein</fullName>
    </submittedName>
</protein>
<comment type="subcellular location">
    <subcellularLocation>
        <location evidence="1">Cell membrane</location>
    </subcellularLocation>
</comment>
<evidence type="ECO:0000256" key="4">
    <source>
        <dbReference type="ARBA" id="ARBA00022989"/>
    </source>
</evidence>
<sequence length="201" mass="22527">MGMVQIAGFSLVCYGEPGAPLERGGQQSPDFTYANTSSADTFWMIVKVIFFLLLIIGLFFLIIKLLSQKNKILLGRSLRSLGGLPLGQNKSIQVVEIGRSLYIVGVGENVQLLDKIDDEEEIAYITELLNSNHSFNGAGFESVSGWLKQLVKKKDVSEEADITDSFQQVFQHKMQHLSDRKKLMDELQSEQNNTDRLNDKP</sequence>
<accession>A0A229UN73</accession>
<dbReference type="EMBL" id="NMQW01000027">
    <property type="protein sequence ID" value="OXM84764.1"/>
    <property type="molecule type" value="Genomic_DNA"/>
</dbReference>
<keyword evidence="4 7" id="KW-1133">Transmembrane helix</keyword>
<feature type="coiled-coil region" evidence="6">
    <location>
        <begin position="173"/>
        <end position="200"/>
    </location>
</feature>
<comment type="caution">
    <text evidence="8">The sequence shown here is derived from an EMBL/GenBank/DDBJ whole genome shotgun (WGS) entry which is preliminary data.</text>
</comment>
<evidence type="ECO:0000313" key="9">
    <source>
        <dbReference type="Proteomes" id="UP000215509"/>
    </source>
</evidence>
<keyword evidence="5 7" id="KW-0472">Membrane</keyword>
<keyword evidence="2" id="KW-1003">Cell membrane</keyword>
<dbReference type="AlphaFoldDB" id="A0A229UN73"/>
<dbReference type="OrthoDB" id="2376965at2"/>
<keyword evidence="3 7" id="KW-0812">Transmembrane</keyword>
<gene>
    <name evidence="8" type="ORF">CF651_19440</name>
</gene>
<dbReference type="Pfam" id="PF04347">
    <property type="entry name" value="FliO"/>
    <property type="match status" value="1"/>
</dbReference>
<keyword evidence="8" id="KW-0966">Cell projection</keyword>
<evidence type="ECO:0000256" key="3">
    <source>
        <dbReference type="ARBA" id="ARBA00022692"/>
    </source>
</evidence>
<dbReference type="GO" id="GO:0016020">
    <property type="term" value="C:membrane"/>
    <property type="evidence" value="ECO:0007669"/>
    <property type="project" value="InterPro"/>
</dbReference>
<dbReference type="GO" id="GO:0044781">
    <property type="term" value="P:bacterial-type flagellum organization"/>
    <property type="evidence" value="ECO:0007669"/>
    <property type="project" value="InterPro"/>
</dbReference>
<keyword evidence="6" id="KW-0175">Coiled coil</keyword>